<name>A0ACC0LTM9_RHOML</name>
<evidence type="ECO:0000313" key="1">
    <source>
        <dbReference type="EMBL" id="KAI8531684.1"/>
    </source>
</evidence>
<reference evidence="1" key="1">
    <citation type="submission" date="2022-02" db="EMBL/GenBank/DDBJ databases">
        <title>Plant Genome Project.</title>
        <authorList>
            <person name="Zhang R.-G."/>
        </authorList>
    </citation>
    <scope>NUCLEOTIDE SEQUENCE</scope>
    <source>
        <strain evidence="1">AT1</strain>
    </source>
</reference>
<evidence type="ECO:0000313" key="2">
    <source>
        <dbReference type="Proteomes" id="UP001062846"/>
    </source>
</evidence>
<keyword evidence="2" id="KW-1185">Reference proteome</keyword>
<protein>
    <submittedName>
        <fullName evidence="1">Uncharacterized protein</fullName>
    </submittedName>
</protein>
<dbReference type="EMBL" id="CM046398">
    <property type="protein sequence ID" value="KAI8531684.1"/>
    <property type="molecule type" value="Genomic_DNA"/>
</dbReference>
<sequence>MHPIPRCNSPQFPDSDSESIDSESAIQAVDYPHNLSTELNRCIQSHAVTRHNFQTRQRVDRLGVGNPSCRLLSQSVDRAESKEFESVLELLFEEFESVVEISVSISVINHNKLKAQRL</sequence>
<proteinExistence type="predicted"/>
<dbReference type="Proteomes" id="UP001062846">
    <property type="component" value="Chromosome 11"/>
</dbReference>
<accession>A0ACC0LTM9</accession>
<gene>
    <name evidence="1" type="ORF">RHMOL_Rhmol11G0154900</name>
</gene>
<organism evidence="1 2">
    <name type="scientific">Rhododendron molle</name>
    <name type="common">Chinese azalea</name>
    <name type="synonym">Azalea mollis</name>
    <dbReference type="NCBI Taxonomy" id="49168"/>
    <lineage>
        <taxon>Eukaryota</taxon>
        <taxon>Viridiplantae</taxon>
        <taxon>Streptophyta</taxon>
        <taxon>Embryophyta</taxon>
        <taxon>Tracheophyta</taxon>
        <taxon>Spermatophyta</taxon>
        <taxon>Magnoliopsida</taxon>
        <taxon>eudicotyledons</taxon>
        <taxon>Gunneridae</taxon>
        <taxon>Pentapetalae</taxon>
        <taxon>asterids</taxon>
        <taxon>Ericales</taxon>
        <taxon>Ericaceae</taxon>
        <taxon>Ericoideae</taxon>
        <taxon>Rhodoreae</taxon>
        <taxon>Rhododendron</taxon>
    </lineage>
</organism>
<comment type="caution">
    <text evidence="1">The sequence shown here is derived from an EMBL/GenBank/DDBJ whole genome shotgun (WGS) entry which is preliminary data.</text>
</comment>